<feature type="region of interest" description="Disordered" evidence="1">
    <location>
        <begin position="1"/>
        <end position="22"/>
    </location>
</feature>
<dbReference type="RefSeq" id="WP_263390454.1">
    <property type="nucleotide sequence ID" value="NZ_JAOVQN010000059.1"/>
</dbReference>
<name>A0ABT2WXG4_9RHOB</name>
<proteinExistence type="predicted"/>
<dbReference type="Proteomes" id="UP001321014">
    <property type="component" value="Unassembled WGS sequence"/>
</dbReference>
<evidence type="ECO:0000256" key="1">
    <source>
        <dbReference type="SAM" id="MobiDB-lite"/>
    </source>
</evidence>
<organism evidence="2 3">
    <name type="scientific">Ruegeria marisflavi</name>
    <dbReference type="NCBI Taxonomy" id="2984152"/>
    <lineage>
        <taxon>Bacteria</taxon>
        <taxon>Pseudomonadati</taxon>
        <taxon>Pseudomonadota</taxon>
        <taxon>Alphaproteobacteria</taxon>
        <taxon>Rhodobacterales</taxon>
        <taxon>Roseobacteraceae</taxon>
        <taxon>Ruegeria</taxon>
    </lineage>
</organism>
<protein>
    <submittedName>
        <fullName evidence="2">Uncharacterized protein</fullName>
    </submittedName>
</protein>
<evidence type="ECO:0000313" key="3">
    <source>
        <dbReference type="Proteomes" id="UP001321014"/>
    </source>
</evidence>
<keyword evidence="3" id="KW-1185">Reference proteome</keyword>
<feature type="non-terminal residue" evidence="2">
    <location>
        <position position="1"/>
    </location>
</feature>
<accession>A0ABT2WXG4</accession>
<dbReference type="EMBL" id="JAOVQN010000059">
    <property type="protein sequence ID" value="MCU9840599.1"/>
    <property type="molecule type" value="Genomic_DNA"/>
</dbReference>
<sequence>FRPPFWEFESEPRPDGNPESQQTLERDGAFVPFDHKSLFTAMMTKLDTFEHDVLHAEDSPVDALRLLDQETELRRSIAFWLRNADHGVFDFTQEAVVVDENRTDIRFHPRTMPGYATVELKRETWSVRELEHALSVQLVGQYLQHDNCRAGCLLICQAQAKRWRHSDTNAWMSLQEVVSHLNSIAKEIMAERPELYIGVKGIDYS</sequence>
<reference evidence="2 3" key="1">
    <citation type="submission" date="2022-10" db="EMBL/GenBank/DDBJ databases">
        <title>Ruegeria sp. nov., isolated from ocean surface water.</title>
        <authorList>
            <person name="He W."/>
            <person name="Wang L."/>
            <person name="Zhang D.-F."/>
        </authorList>
    </citation>
    <scope>NUCLEOTIDE SEQUENCE [LARGE SCALE GENOMIC DNA]</scope>
    <source>
        <strain evidence="2 3">WL0004</strain>
    </source>
</reference>
<evidence type="ECO:0000313" key="2">
    <source>
        <dbReference type="EMBL" id="MCU9840599.1"/>
    </source>
</evidence>
<gene>
    <name evidence="2" type="ORF">OEZ49_22940</name>
</gene>
<comment type="caution">
    <text evidence="2">The sequence shown here is derived from an EMBL/GenBank/DDBJ whole genome shotgun (WGS) entry which is preliminary data.</text>
</comment>